<evidence type="ECO:0000313" key="2">
    <source>
        <dbReference type="Proteomes" id="UP000008281"/>
    </source>
</evidence>
<dbReference type="EMBL" id="DS268434">
    <property type="protein sequence ID" value="EFO98270.1"/>
    <property type="molecule type" value="Genomic_DNA"/>
</dbReference>
<proteinExistence type="predicted"/>
<dbReference type="InParanoid" id="E3MC86"/>
<keyword evidence="2" id="KW-1185">Reference proteome</keyword>
<organism evidence="2">
    <name type="scientific">Caenorhabditis remanei</name>
    <name type="common">Caenorhabditis vulgaris</name>
    <dbReference type="NCBI Taxonomy" id="31234"/>
    <lineage>
        <taxon>Eukaryota</taxon>
        <taxon>Metazoa</taxon>
        <taxon>Ecdysozoa</taxon>
        <taxon>Nematoda</taxon>
        <taxon>Chromadorea</taxon>
        <taxon>Rhabditida</taxon>
        <taxon>Rhabditina</taxon>
        <taxon>Rhabditomorpha</taxon>
        <taxon>Rhabditoidea</taxon>
        <taxon>Rhabditidae</taxon>
        <taxon>Peloderinae</taxon>
        <taxon>Caenorhabditis</taxon>
    </lineage>
</organism>
<dbReference type="HOGENOM" id="CLU_880652_0_0_1"/>
<protein>
    <submittedName>
        <fullName evidence="1">Uncharacterized protein</fullName>
    </submittedName>
</protein>
<dbReference type="OrthoDB" id="2096182at2759"/>
<accession>E3MC86</accession>
<evidence type="ECO:0000313" key="1">
    <source>
        <dbReference type="EMBL" id="EFO98270.1"/>
    </source>
</evidence>
<dbReference type="Proteomes" id="UP000008281">
    <property type="component" value="Unassembled WGS sequence"/>
</dbReference>
<dbReference type="AlphaFoldDB" id="E3MC86"/>
<dbReference type="PANTHER" id="PTHR33651:SF3">
    <property type="entry name" value="PHAGE PROTEIN"/>
    <property type="match status" value="1"/>
</dbReference>
<name>E3MC86_CAERE</name>
<reference evidence="1" key="1">
    <citation type="submission" date="2007-07" db="EMBL/GenBank/DDBJ databases">
        <title>PCAP assembly of the Caenorhabditis remanei genome.</title>
        <authorList>
            <consortium name="The Caenorhabditis remanei Sequencing Consortium"/>
            <person name="Wilson R.K."/>
        </authorList>
    </citation>
    <scope>NUCLEOTIDE SEQUENCE [LARGE SCALE GENOMIC DNA]</scope>
    <source>
        <strain evidence="1">PB4641</strain>
    </source>
</reference>
<gene>
    <name evidence="1" type="ORF">CRE_15327</name>
</gene>
<sequence>MATLNLPRLWDQFLDAAKSTTVKGIDRSQRKRLCKAALKLSDMLVDNGFIYEDRYEIWIEWLAKLSSILEVDDDFIQKKTGGTSIGSVCVVQYNGMQRRLFIKSHQRGPRSDCISIASRYNSTNRPFSQEIYVYQLLAMINVGGRCHFPVPLTTTKKALYIATEQIIFTLGKKLRTVNTKAVVLIDFLQFVLHLSDIGSNGGNFGQTAEGNPIIVDFWVITKESYEYSNTEIDEFWNVSHHCDSRMIADVLKKQTSVERKNIIKEAVEEWSLIEKLDEAKSAVEKLVNRNGGRLEISGDLIRYARDVKLNVQKLIK</sequence>
<dbReference type="PANTHER" id="PTHR33651">
    <property type="entry name" value="PROTEIN CBG06246"/>
    <property type="match status" value="1"/>
</dbReference>